<organism evidence="3 4">
    <name type="scientific">Streptomyces meridianus</name>
    <dbReference type="NCBI Taxonomy" id="2938945"/>
    <lineage>
        <taxon>Bacteria</taxon>
        <taxon>Bacillati</taxon>
        <taxon>Actinomycetota</taxon>
        <taxon>Actinomycetes</taxon>
        <taxon>Kitasatosporales</taxon>
        <taxon>Streptomycetaceae</taxon>
        <taxon>Streptomyces</taxon>
    </lineage>
</organism>
<reference evidence="3" key="1">
    <citation type="journal article" date="2023" name="Int. J. Syst. Evol. Microbiol.">
        <title>Streptomyces meridianus sp. nov. isolated from brackish water of the Tagus estuary in Alcochete, Portugal.</title>
        <authorList>
            <person name="Santos J.D.N."/>
            <person name="Klimek D."/>
            <person name="Calusinska M."/>
            <person name="Lobo Da Cunha A."/>
            <person name="Catita J."/>
            <person name="Goncalves H."/>
            <person name="Gonzalez I."/>
            <person name="Reyes F."/>
            <person name="Lage O.M."/>
        </authorList>
    </citation>
    <scope>NUCLEOTIDE SEQUENCE</scope>
    <source>
        <strain evidence="3">MTZ3.1</strain>
    </source>
</reference>
<dbReference type="PROSITE" id="PS51257">
    <property type="entry name" value="PROKAR_LIPOPROTEIN"/>
    <property type="match status" value="1"/>
</dbReference>
<keyword evidence="4" id="KW-1185">Reference proteome</keyword>
<protein>
    <submittedName>
        <fullName evidence="3">Uncharacterized protein</fullName>
    </submittedName>
</protein>
<accession>A0ABT0XBH4</accession>
<sequence>MSRRLLLTAASLAAALLTLTACGPDEGSDDAQPATPTATTSPAPTASPSDPATSAAPTASASDPAGLPAGDEGPSAADGCAAPSLPPGNRVLEVTAKPSGGVVKAQATRYSCGMNGGSYHGAGAVKAYRLAGGAGFELATDGAKHRKASLAEVSRVIDACVSSADANYCRDNIFTVTTDSSGRITRMSQVWHS</sequence>
<feature type="chain" id="PRO_5047096632" evidence="2">
    <location>
        <begin position="24"/>
        <end position="193"/>
    </location>
</feature>
<dbReference type="EMBL" id="JAMQGM010000039">
    <property type="protein sequence ID" value="MCM2579288.1"/>
    <property type="molecule type" value="Genomic_DNA"/>
</dbReference>
<comment type="caution">
    <text evidence="3">The sequence shown here is derived from an EMBL/GenBank/DDBJ whole genome shotgun (WGS) entry which is preliminary data.</text>
</comment>
<keyword evidence="2" id="KW-0732">Signal</keyword>
<evidence type="ECO:0000313" key="3">
    <source>
        <dbReference type="EMBL" id="MCM2579288.1"/>
    </source>
</evidence>
<proteinExistence type="predicted"/>
<dbReference type="RefSeq" id="WP_251416933.1">
    <property type="nucleotide sequence ID" value="NZ_JAMQGM010000039.1"/>
</dbReference>
<evidence type="ECO:0000256" key="1">
    <source>
        <dbReference type="SAM" id="MobiDB-lite"/>
    </source>
</evidence>
<feature type="region of interest" description="Disordered" evidence="1">
    <location>
        <begin position="24"/>
        <end position="91"/>
    </location>
</feature>
<name>A0ABT0XBH4_9ACTN</name>
<evidence type="ECO:0000313" key="4">
    <source>
        <dbReference type="Proteomes" id="UP001167160"/>
    </source>
</evidence>
<feature type="compositionally biased region" description="Low complexity" evidence="1">
    <location>
        <begin position="30"/>
        <end position="65"/>
    </location>
</feature>
<feature type="signal peptide" evidence="2">
    <location>
        <begin position="1"/>
        <end position="23"/>
    </location>
</feature>
<gene>
    <name evidence="3" type="ORF">M1E25_18365</name>
</gene>
<dbReference type="Proteomes" id="UP001167160">
    <property type="component" value="Unassembled WGS sequence"/>
</dbReference>
<evidence type="ECO:0000256" key="2">
    <source>
        <dbReference type="SAM" id="SignalP"/>
    </source>
</evidence>